<dbReference type="RefSeq" id="WP_232011681.1">
    <property type="nucleotide sequence ID" value="NZ_LS483250.1"/>
</dbReference>
<dbReference type="KEGG" id="mya:MORIYA_3987"/>
<dbReference type="InterPro" id="IPR009225">
    <property type="entry name" value="Phage_head_completion_GpL"/>
</dbReference>
<sequence>MARADLLEVSNGMFSGKTESEHQDTDIINDGFWPDINAGDFEKRRSVPVDMDKDAIAMSVVSAIAQINIELVGVKTRHEAEGIAQASDVISQPSIADKNMLVILYEKAVYARAKAELLPEFATTQMRDAGENVTQREPETRDSLFAESLQHIRTIKGKRSAGVELL</sequence>
<keyword evidence="2" id="KW-1185">Reference proteome</keyword>
<dbReference type="Proteomes" id="UP000250163">
    <property type="component" value="Chromosome MORIYA"/>
</dbReference>
<name>A0A330LUK5_9GAMM</name>
<dbReference type="EMBL" id="LS483250">
    <property type="protein sequence ID" value="SQD80439.1"/>
    <property type="molecule type" value="Genomic_DNA"/>
</dbReference>
<protein>
    <submittedName>
        <fullName evidence="1">Putative head completion/stabilization protein</fullName>
    </submittedName>
</protein>
<proteinExistence type="predicted"/>
<evidence type="ECO:0000313" key="2">
    <source>
        <dbReference type="Proteomes" id="UP000250163"/>
    </source>
</evidence>
<dbReference type="Pfam" id="PF05926">
    <property type="entry name" value="Phage_GPL"/>
    <property type="match status" value="1"/>
</dbReference>
<reference evidence="2" key="1">
    <citation type="submission" date="2018-05" db="EMBL/GenBank/DDBJ databases">
        <authorList>
            <person name="Cea G.-C."/>
            <person name="William W."/>
        </authorList>
    </citation>
    <scope>NUCLEOTIDE SEQUENCE [LARGE SCALE GENOMIC DNA]</scope>
    <source>
        <strain evidence="2">DB21MT 5</strain>
    </source>
</reference>
<evidence type="ECO:0000313" key="1">
    <source>
        <dbReference type="EMBL" id="SQD80439.1"/>
    </source>
</evidence>
<organism evidence="1 2">
    <name type="scientific">Moritella yayanosii</name>
    <dbReference type="NCBI Taxonomy" id="69539"/>
    <lineage>
        <taxon>Bacteria</taxon>
        <taxon>Pseudomonadati</taxon>
        <taxon>Pseudomonadota</taxon>
        <taxon>Gammaproteobacteria</taxon>
        <taxon>Alteromonadales</taxon>
        <taxon>Moritellaceae</taxon>
        <taxon>Moritella</taxon>
    </lineage>
</organism>
<gene>
    <name evidence="1" type="ORF">MORIYA_3987</name>
</gene>
<dbReference type="AlphaFoldDB" id="A0A330LUK5"/>
<accession>A0A330LUK5</accession>